<reference evidence="1" key="1">
    <citation type="submission" date="2014-11" db="EMBL/GenBank/DDBJ databases">
        <authorList>
            <person name="Amaro Gonzalez C."/>
        </authorList>
    </citation>
    <scope>NUCLEOTIDE SEQUENCE</scope>
</reference>
<protein>
    <submittedName>
        <fullName evidence="1">Uncharacterized protein</fullName>
    </submittedName>
</protein>
<sequence length="46" mass="5587">MKLIKKTLVFLSWMIFCLVKSYEGIGHLRVRKFKNKRKVKNSRTLF</sequence>
<name>A0A0E9TNH7_ANGAN</name>
<accession>A0A0E9TNH7</accession>
<dbReference type="EMBL" id="GBXM01054152">
    <property type="protein sequence ID" value="JAH54425.1"/>
    <property type="molecule type" value="Transcribed_RNA"/>
</dbReference>
<reference evidence="1" key="2">
    <citation type="journal article" date="2015" name="Fish Shellfish Immunol.">
        <title>Early steps in the European eel (Anguilla anguilla)-Vibrio vulnificus interaction in the gills: Role of the RtxA13 toxin.</title>
        <authorList>
            <person name="Callol A."/>
            <person name="Pajuelo D."/>
            <person name="Ebbesson L."/>
            <person name="Teles M."/>
            <person name="MacKenzie S."/>
            <person name="Amaro C."/>
        </authorList>
    </citation>
    <scope>NUCLEOTIDE SEQUENCE</scope>
</reference>
<dbReference type="AlphaFoldDB" id="A0A0E9TNH7"/>
<proteinExistence type="predicted"/>
<evidence type="ECO:0000313" key="1">
    <source>
        <dbReference type="EMBL" id="JAH54425.1"/>
    </source>
</evidence>
<organism evidence="1">
    <name type="scientific">Anguilla anguilla</name>
    <name type="common">European freshwater eel</name>
    <name type="synonym">Muraena anguilla</name>
    <dbReference type="NCBI Taxonomy" id="7936"/>
    <lineage>
        <taxon>Eukaryota</taxon>
        <taxon>Metazoa</taxon>
        <taxon>Chordata</taxon>
        <taxon>Craniata</taxon>
        <taxon>Vertebrata</taxon>
        <taxon>Euteleostomi</taxon>
        <taxon>Actinopterygii</taxon>
        <taxon>Neopterygii</taxon>
        <taxon>Teleostei</taxon>
        <taxon>Anguilliformes</taxon>
        <taxon>Anguillidae</taxon>
        <taxon>Anguilla</taxon>
    </lineage>
</organism>